<dbReference type="PANTHER" id="PTHR35910">
    <property type="entry name" value="2EXR DOMAIN-CONTAINING PROTEIN"/>
    <property type="match status" value="1"/>
</dbReference>
<evidence type="ECO:0000313" key="4">
    <source>
        <dbReference type="Proteomes" id="UP000722485"/>
    </source>
</evidence>
<reference evidence="3" key="1">
    <citation type="submission" date="2020-03" db="EMBL/GenBank/DDBJ databases">
        <title>Draft Genome Sequence of Cylindrodendrum hubeiense.</title>
        <authorList>
            <person name="Buettner E."/>
            <person name="Kellner H."/>
        </authorList>
    </citation>
    <scope>NUCLEOTIDE SEQUENCE</scope>
    <source>
        <strain evidence="3">IHI 201604</strain>
    </source>
</reference>
<feature type="domain" description="2EXR" evidence="2">
    <location>
        <begin position="16"/>
        <end position="86"/>
    </location>
</feature>
<name>A0A9P5LNA3_9HYPO</name>
<accession>A0A9P5LNA3</accession>
<dbReference type="InterPro" id="IPR045518">
    <property type="entry name" value="2EXR"/>
</dbReference>
<comment type="caution">
    <text evidence="3">The sequence shown here is derived from an EMBL/GenBank/DDBJ whole genome shotgun (WGS) entry which is preliminary data.</text>
</comment>
<evidence type="ECO:0000313" key="3">
    <source>
        <dbReference type="EMBL" id="KAF7557912.1"/>
    </source>
</evidence>
<dbReference type="OrthoDB" id="3473305at2759"/>
<proteinExistence type="predicted"/>
<gene>
    <name evidence="3" type="ORF">G7Z17_g232</name>
</gene>
<dbReference type="PANTHER" id="PTHR35910:SF6">
    <property type="entry name" value="2EXR DOMAIN-CONTAINING PROTEIN"/>
    <property type="match status" value="1"/>
</dbReference>
<keyword evidence="4" id="KW-1185">Reference proteome</keyword>
<dbReference type="EMBL" id="JAANBB010000002">
    <property type="protein sequence ID" value="KAF7557912.1"/>
    <property type="molecule type" value="Genomic_DNA"/>
</dbReference>
<dbReference type="Pfam" id="PF20150">
    <property type="entry name" value="2EXR"/>
    <property type="match status" value="1"/>
</dbReference>
<sequence length="389" mass="43043">MATSPPSAACTTGTGFTGFADLPPELRQLVWEFYESPRYQDMKIGSYVDSLNDKFAHNKILRVQPPKLLHICHDSRAFALTRGKIVRASGEGADKGGLSWVDHAVRTVYMSADAAALARLRSLQLNIHSLATLWPTGADLRAFRAFLLERINQYASPPVEVVYVVLSAIIYDGNSSNAVELNNPSRDPNSDTGRFLYDESDLAVIGIDDPRLPALLQSAFDASSSKQPPVLFHRSPLCFLNNLRQHWEFGSQSRQLRADWDAAAATVSQQSSETDTATSASTSEHQPHQSQFPKLKAAVAFGRTHNSLFFGISENTRPHERASGLLFSKTDFHPTTRQPWFAHAGILASASYSTIFTEILNNTVIKGIQRRSIRLCDIDYGGNEIFEMV</sequence>
<dbReference type="AlphaFoldDB" id="A0A9P5LNA3"/>
<organism evidence="3 4">
    <name type="scientific">Cylindrodendrum hubeiense</name>
    <dbReference type="NCBI Taxonomy" id="595255"/>
    <lineage>
        <taxon>Eukaryota</taxon>
        <taxon>Fungi</taxon>
        <taxon>Dikarya</taxon>
        <taxon>Ascomycota</taxon>
        <taxon>Pezizomycotina</taxon>
        <taxon>Sordariomycetes</taxon>
        <taxon>Hypocreomycetidae</taxon>
        <taxon>Hypocreales</taxon>
        <taxon>Nectriaceae</taxon>
        <taxon>Cylindrodendrum</taxon>
    </lineage>
</organism>
<dbReference type="Proteomes" id="UP000722485">
    <property type="component" value="Unassembled WGS sequence"/>
</dbReference>
<feature type="compositionally biased region" description="Low complexity" evidence="1">
    <location>
        <begin position="268"/>
        <end position="284"/>
    </location>
</feature>
<evidence type="ECO:0000256" key="1">
    <source>
        <dbReference type="SAM" id="MobiDB-lite"/>
    </source>
</evidence>
<evidence type="ECO:0000259" key="2">
    <source>
        <dbReference type="Pfam" id="PF20150"/>
    </source>
</evidence>
<feature type="region of interest" description="Disordered" evidence="1">
    <location>
        <begin position="262"/>
        <end position="291"/>
    </location>
</feature>
<protein>
    <recommendedName>
        <fullName evidence="2">2EXR domain-containing protein</fullName>
    </recommendedName>
</protein>